<feature type="compositionally biased region" description="Polar residues" evidence="2">
    <location>
        <begin position="147"/>
        <end position="156"/>
    </location>
</feature>
<keyword evidence="5" id="KW-1185">Reference proteome</keyword>
<evidence type="ECO:0000256" key="1">
    <source>
        <dbReference type="ARBA" id="ARBA00008690"/>
    </source>
</evidence>
<comment type="caution">
    <text evidence="4">The sequence shown here is derived from an EMBL/GenBank/DDBJ whole genome shotgun (WGS) entry which is preliminary data.</text>
</comment>
<dbReference type="Pfam" id="PF11250">
    <property type="entry name" value="FAF"/>
    <property type="match status" value="1"/>
</dbReference>
<feature type="compositionally biased region" description="Acidic residues" evidence="2">
    <location>
        <begin position="245"/>
        <end position="272"/>
    </location>
</feature>
<evidence type="ECO:0000259" key="3">
    <source>
        <dbReference type="Pfam" id="PF11250"/>
    </source>
</evidence>
<reference evidence="4" key="1">
    <citation type="journal article" date="2022" name="Plant J.">
        <title>Strategies of tolerance reflected in two North American maple genomes.</title>
        <authorList>
            <person name="McEvoy S.L."/>
            <person name="Sezen U.U."/>
            <person name="Trouern-Trend A."/>
            <person name="McMahon S.M."/>
            <person name="Schaberg P.G."/>
            <person name="Yang J."/>
            <person name="Wegrzyn J.L."/>
            <person name="Swenson N.G."/>
        </authorList>
    </citation>
    <scope>NUCLEOTIDE SEQUENCE</scope>
    <source>
        <strain evidence="4">91603</strain>
    </source>
</reference>
<dbReference type="AlphaFoldDB" id="A0AAD5J118"/>
<dbReference type="InterPro" id="IPR046431">
    <property type="entry name" value="FAF_dom"/>
</dbReference>
<evidence type="ECO:0000313" key="5">
    <source>
        <dbReference type="Proteomes" id="UP001064489"/>
    </source>
</evidence>
<protein>
    <recommendedName>
        <fullName evidence="3">FAF domain-containing protein</fullName>
    </recommendedName>
</protein>
<name>A0AAD5J118_ACENE</name>
<reference evidence="4" key="2">
    <citation type="submission" date="2023-02" db="EMBL/GenBank/DDBJ databases">
        <authorList>
            <person name="Swenson N.G."/>
            <person name="Wegrzyn J.L."/>
            <person name="Mcevoy S.L."/>
        </authorList>
    </citation>
    <scope>NUCLEOTIDE SEQUENCE</scope>
    <source>
        <strain evidence="4">91603</strain>
        <tissue evidence="4">Leaf</tissue>
    </source>
</reference>
<dbReference type="PANTHER" id="PTHR33155">
    <property type="entry name" value="FANTASTIC FOUR-LIKE PROTEIN (DUF3049)"/>
    <property type="match status" value="1"/>
</dbReference>
<feature type="domain" description="FAF" evidence="3">
    <location>
        <begin position="184"/>
        <end position="236"/>
    </location>
</feature>
<feature type="region of interest" description="Disordered" evidence="2">
    <location>
        <begin position="147"/>
        <end position="201"/>
    </location>
</feature>
<dbReference type="EMBL" id="JAJSOW010000101">
    <property type="protein sequence ID" value="KAI9182355.1"/>
    <property type="molecule type" value="Genomic_DNA"/>
</dbReference>
<evidence type="ECO:0000313" key="4">
    <source>
        <dbReference type="EMBL" id="KAI9182355.1"/>
    </source>
</evidence>
<dbReference type="PANTHER" id="PTHR33155:SF8">
    <property type="entry name" value="PROTEIN FANTASTIC FOUR 1"/>
    <property type="match status" value="1"/>
</dbReference>
<gene>
    <name evidence="4" type="ORF">LWI28_024525</name>
</gene>
<sequence>MSSSTSVCQGLQSCLEPLLIEPRVLRLKLTPPKSNFSPSAIAPSPGFTHPDYLKIQSHAEVNNTNTTLNANTENKNTCDDDDDDCDVKSQTNVDVSGWSFLQFLSDTSEKEKETTETKEKVYVHPLVKKSASMLSEKSLEMCTESLGSETGSQVSESSDETTEFCMATDPPPKPRERKMKRSVSFPPPLTSISGSNGVQVRPHREGGRLVLEATVTTQSHTFFHAERSEGRLRLCILKDCPPSMDIDELDDPEDAEEEEEEEEKEIDEDIEENNEKVRGENEMGVTKKLARPTSRCKEAGGRLPTWDSFWVATST</sequence>
<dbReference type="Proteomes" id="UP001064489">
    <property type="component" value="Chromosome 4"/>
</dbReference>
<accession>A0AAD5J118</accession>
<evidence type="ECO:0000256" key="2">
    <source>
        <dbReference type="SAM" id="MobiDB-lite"/>
    </source>
</evidence>
<organism evidence="4 5">
    <name type="scientific">Acer negundo</name>
    <name type="common">Box elder</name>
    <dbReference type="NCBI Taxonomy" id="4023"/>
    <lineage>
        <taxon>Eukaryota</taxon>
        <taxon>Viridiplantae</taxon>
        <taxon>Streptophyta</taxon>
        <taxon>Embryophyta</taxon>
        <taxon>Tracheophyta</taxon>
        <taxon>Spermatophyta</taxon>
        <taxon>Magnoliopsida</taxon>
        <taxon>eudicotyledons</taxon>
        <taxon>Gunneridae</taxon>
        <taxon>Pentapetalae</taxon>
        <taxon>rosids</taxon>
        <taxon>malvids</taxon>
        <taxon>Sapindales</taxon>
        <taxon>Sapindaceae</taxon>
        <taxon>Hippocastanoideae</taxon>
        <taxon>Acereae</taxon>
        <taxon>Acer</taxon>
    </lineage>
</organism>
<comment type="similarity">
    <text evidence="1">Belongs to the fantastic four family.</text>
</comment>
<proteinExistence type="inferred from homology"/>
<feature type="region of interest" description="Disordered" evidence="2">
    <location>
        <begin position="243"/>
        <end position="300"/>
    </location>
</feature>
<dbReference type="InterPro" id="IPR021410">
    <property type="entry name" value="FAF"/>
</dbReference>